<dbReference type="AlphaFoldDB" id="A0A4U8V2G2"/>
<feature type="compositionally biased region" description="Low complexity" evidence="1">
    <location>
        <begin position="56"/>
        <end position="65"/>
    </location>
</feature>
<dbReference type="EMBL" id="AZBU02000001">
    <property type="protein sequence ID" value="TMS40150.1"/>
    <property type="molecule type" value="Genomic_DNA"/>
</dbReference>
<feature type="region of interest" description="Disordered" evidence="1">
    <location>
        <begin position="56"/>
        <end position="75"/>
    </location>
</feature>
<accession>A0A4U8V2G2</accession>
<reference evidence="2" key="3">
    <citation type="journal article" date="2019" name="G3 (Bethesda)">
        <title>Hybrid Assembly of the Genome of the Entomopathogenic Nematode Steinernema carpocapsae Identifies the X-Chromosome.</title>
        <authorList>
            <person name="Serra L."/>
            <person name="Macchietto M."/>
            <person name="Macias-Munoz A."/>
            <person name="McGill C.J."/>
            <person name="Rodriguez I.M."/>
            <person name="Rodriguez B."/>
            <person name="Murad R."/>
            <person name="Mortazavi A."/>
        </authorList>
    </citation>
    <scope>NUCLEOTIDE SEQUENCE [LARGE SCALE GENOMIC DNA]</scope>
    <source>
        <strain evidence="2">ALL</strain>
    </source>
</reference>
<comment type="caution">
    <text evidence="2">The sequence shown here is derived from an EMBL/GenBank/DDBJ whole genome shotgun (WGS) entry which is preliminary data.</text>
</comment>
<reference evidence="2" key="2">
    <citation type="journal article" date="2015" name="Genome Biol.">
        <title>Comparative genomics of Steinernema reveals deeply conserved gene regulatory networks.</title>
        <authorList>
            <person name="Dillman A.R."/>
            <person name="Macchietto M."/>
            <person name="Porter C.F."/>
            <person name="Rogers A."/>
            <person name="Williams B."/>
            <person name="Antoshechkin I."/>
            <person name="Lee M.M."/>
            <person name="Goodwin Z."/>
            <person name="Lu X."/>
            <person name="Lewis E.E."/>
            <person name="Goodrich-Blair H."/>
            <person name="Stock S.P."/>
            <person name="Adams B.J."/>
            <person name="Sternberg P.W."/>
            <person name="Mortazavi A."/>
        </authorList>
    </citation>
    <scope>NUCLEOTIDE SEQUENCE [LARGE SCALE GENOMIC DNA]</scope>
    <source>
        <strain evidence="2">ALL</strain>
    </source>
</reference>
<evidence type="ECO:0000313" key="2">
    <source>
        <dbReference type="EMBL" id="TMS40150.1"/>
    </source>
</evidence>
<organism evidence="2">
    <name type="scientific">Steinernema carpocapsae</name>
    <name type="common">Entomopathogenic nematode</name>
    <dbReference type="NCBI Taxonomy" id="34508"/>
    <lineage>
        <taxon>Eukaryota</taxon>
        <taxon>Metazoa</taxon>
        <taxon>Ecdysozoa</taxon>
        <taxon>Nematoda</taxon>
        <taxon>Chromadorea</taxon>
        <taxon>Rhabditida</taxon>
        <taxon>Tylenchina</taxon>
        <taxon>Panagrolaimomorpha</taxon>
        <taxon>Strongyloidoidea</taxon>
        <taxon>Steinernematidae</taxon>
        <taxon>Steinernema</taxon>
    </lineage>
</organism>
<sequence length="75" mass="8033">MTACLVPQIPEVGTGHDDNDVCRRRRSARCHRVYTVGDDAVVPASSTTCLAKISSPLPTSTHSSTNRSHCCFSAT</sequence>
<name>A0A4U8V2G2_STECR</name>
<gene>
    <name evidence="2" type="ORF">L596_006568</name>
</gene>
<reference evidence="2" key="1">
    <citation type="submission" date="2013-11" db="EMBL/GenBank/DDBJ databases">
        <authorList>
            <person name="Sternberg P."/>
            <person name="Dillman A."/>
            <person name="Macchietto M."/>
        </authorList>
    </citation>
    <scope>NUCLEOTIDE SEQUENCE</scope>
    <source>
        <strain evidence="2">ALL</strain>
    </source>
</reference>
<protein>
    <submittedName>
        <fullName evidence="2">Uncharacterized protein</fullName>
    </submittedName>
</protein>
<proteinExistence type="predicted"/>
<evidence type="ECO:0000256" key="1">
    <source>
        <dbReference type="SAM" id="MobiDB-lite"/>
    </source>
</evidence>